<feature type="compositionally biased region" description="Low complexity" evidence="1">
    <location>
        <begin position="286"/>
        <end position="303"/>
    </location>
</feature>
<organism evidence="2 3">
    <name type="scientific">Micractinium conductrix</name>
    <dbReference type="NCBI Taxonomy" id="554055"/>
    <lineage>
        <taxon>Eukaryota</taxon>
        <taxon>Viridiplantae</taxon>
        <taxon>Chlorophyta</taxon>
        <taxon>core chlorophytes</taxon>
        <taxon>Trebouxiophyceae</taxon>
        <taxon>Chlorellales</taxon>
        <taxon>Chlorellaceae</taxon>
        <taxon>Chlorella clade</taxon>
        <taxon>Micractinium</taxon>
    </lineage>
</organism>
<dbReference type="OrthoDB" id="515277at2759"/>
<dbReference type="AlphaFoldDB" id="A0A2P6VFW4"/>
<evidence type="ECO:0000313" key="3">
    <source>
        <dbReference type="Proteomes" id="UP000239649"/>
    </source>
</evidence>
<name>A0A2P6VFW4_9CHLO</name>
<gene>
    <name evidence="2" type="ORF">C2E20_3712</name>
</gene>
<accession>A0A2P6VFW4</accession>
<keyword evidence="3" id="KW-1185">Reference proteome</keyword>
<comment type="caution">
    <text evidence="2">The sequence shown here is derived from an EMBL/GenBank/DDBJ whole genome shotgun (WGS) entry which is preliminary data.</text>
</comment>
<dbReference type="Proteomes" id="UP000239649">
    <property type="component" value="Unassembled WGS sequence"/>
</dbReference>
<reference evidence="2 3" key="1">
    <citation type="journal article" date="2018" name="Plant J.">
        <title>Genome sequences of Chlorella sorokiniana UTEX 1602 and Micractinium conductrix SAG 241.80: implications to maltose excretion by a green alga.</title>
        <authorList>
            <person name="Arriola M.B."/>
            <person name="Velmurugan N."/>
            <person name="Zhang Y."/>
            <person name="Plunkett M.H."/>
            <person name="Hondzo H."/>
            <person name="Barney B.M."/>
        </authorList>
    </citation>
    <scope>NUCLEOTIDE SEQUENCE [LARGE SCALE GENOMIC DNA]</scope>
    <source>
        <strain evidence="2 3">SAG 241.80</strain>
    </source>
</reference>
<evidence type="ECO:0000256" key="1">
    <source>
        <dbReference type="SAM" id="MobiDB-lite"/>
    </source>
</evidence>
<evidence type="ECO:0000313" key="2">
    <source>
        <dbReference type="EMBL" id="PSC72980.1"/>
    </source>
</evidence>
<sequence length="311" mass="33315">MSALGPLLRPIRPNVPAGDAQVPFRGIPQHLRSRQRRWRQRRRWRLRCCLWRRTVLYVVKTKVMLLSGAADEQTAMQRVRRARHTFDGAPVAGVAAFKYLGLKAGDFTDSIVRPTAFLKSLAGQVELAASITDCVSRGHTLDEVAAALSDISTLGLERLPFDIVEKVVVTLVAAAITKGSGGGGGGGGAAGGLDGDGNGDSDGVRVHIVHTHSLAHTHKHMHTQRQRQRQRQAPRQRSAVQGGSAEEQLVRLCLELVASHQADKASWAKTEAGLRATLDEVAAAAAAAKSGQQLSGSSGQQQSDDVEQPSD</sequence>
<feature type="compositionally biased region" description="Basic residues" evidence="1">
    <location>
        <begin position="207"/>
        <end position="234"/>
    </location>
</feature>
<feature type="region of interest" description="Disordered" evidence="1">
    <location>
        <begin position="181"/>
        <end position="244"/>
    </location>
</feature>
<feature type="compositionally biased region" description="Gly residues" evidence="1">
    <location>
        <begin position="181"/>
        <end position="200"/>
    </location>
</feature>
<feature type="region of interest" description="Disordered" evidence="1">
    <location>
        <begin position="286"/>
        <end position="311"/>
    </location>
</feature>
<protein>
    <submittedName>
        <fullName evidence="2">3,8-divinyl protochlorophyllide a 8-vinylreductase</fullName>
    </submittedName>
</protein>
<dbReference type="EMBL" id="LHPF02000008">
    <property type="protein sequence ID" value="PSC72980.1"/>
    <property type="molecule type" value="Genomic_DNA"/>
</dbReference>
<proteinExistence type="predicted"/>